<proteinExistence type="predicted"/>
<dbReference type="EMBL" id="DS853347">
    <property type="protein sequence ID" value="EEC13627.1"/>
    <property type="molecule type" value="Genomic_DNA"/>
</dbReference>
<reference evidence="2" key="2">
    <citation type="submission" date="2020-05" db="UniProtKB">
        <authorList>
            <consortium name="EnsemblMetazoa"/>
        </authorList>
    </citation>
    <scope>IDENTIFICATION</scope>
    <source>
        <strain evidence="2">wikel</strain>
    </source>
</reference>
<dbReference type="AlphaFoldDB" id="B7Q455"/>
<sequence length="125" mass="14162">MREKLFGMASQMNGKGSILFGFLNSRQIRLHLNCLDKIPGQLLRREFSCKSSIFQTIVPGLYVSKSLHFTQCRSSKAGVLKLGSGEHRGSTSWSHGFREYPYCNPPPTPQAAWQDHAKHLHLTLY</sequence>
<accession>B7Q455</accession>
<evidence type="ECO:0000313" key="1">
    <source>
        <dbReference type="EMBL" id="EEC13627.1"/>
    </source>
</evidence>
<dbReference type="EnsemblMetazoa" id="ISCW021676-RA">
    <property type="protein sequence ID" value="ISCW021676-PA"/>
    <property type="gene ID" value="ISCW021676"/>
</dbReference>
<dbReference type="Proteomes" id="UP000001555">
    <property type="component" value="Unassembled WGS sequence"/>
</dbReference>
<gene>
    <name evidence="1" type="ORF">IscW_ISCW021676</name>
</gene>
<protein>
    <submittedName>
        <fullName evidence="1 2">Uncharacterized protein</fullName>
    </submittedName>
</protein>
<keyword evidence="3" id="KW-1185">Reference proteome</keyword>
<dbReference type="VEuPathDB" id="VectorBase:ISCI021676"/>
<reference evidence="1 3" key="1">
    <citation type="submission" date="2008-03" db="EMBL/GenBank/DDBJ databases">
        <title>Annotation of Ixodes scapularis.</title>
        <authorList>
            <consortium name="Ixodes scapularis Genome Project Consortium"/>
            <person name="Caler E."/>
            <person name="Hannick L.I."/>
            <person name="Bidwell S."/>
            <person name="Joardar V."/>
            <person name="Thiagarajan M."/>
            <person name="Amedeo P."/>
            <person name="Galinsky K.J."/>
            <person name="Schobel S."/>
            <person name="Inman J."/>
            <person name="Hostetler J."/>
            <person name="Miller J."/>
            <person name="Hammond M."/>
            <person name="Megy K."/>
            <person name="Lawson D."/>
            <person name="Kodira C."/>
            <person name="Sutton G."/>
            <person name="Meyer J."/>
            <person name="Hill C.A."/>
            <person name="Birren B."/>
            <person name="Nene V."/>
            <person name="Collins F."/>
            <person name="Alarcon-Chaidez F."/>
            <person name="Wikel S."/>
            <person name="Strausberg R."/>
        </authorList>
    </citation>
    <scope>NUCLEOTIDE SEQUENCE [LARGE SCALE GENOMIC DNA]</scope>
    <source>
        <strain evidence="3">Wikel</strain>
        <strain evidence="1">Wikel colony</strain>
    </source>
</reference>
<dbReference type="VEuPathDB" id="VectorBase:ISCW021676"/>
<evidence type="ECO:0000313" key="2">
    <source>
        <dbReference type="EnsemblMetazoa" id="ISCW021676-PA"/>
    </source>
</evidence>
<dbReference type="InParanoid" id="B7Q455"/>
<evidence type="ECO:0000313" key="3">
    <source>
        <dbReference type="Proteomes" id="UP000001555"/>
    </source>
</evidence>
<name>B7Q455_IXOSC</name>
<dbReference type="PaxDb" id="6945-B7Q455"/>
<organism>
    <name type="scientific">Ixodes scapularis</name>
    <name type="common">Black-legged tick</name>
    <name type="synonym">Deer tick</name>
    <dbReference type="NCBI Taxonomy" id="6945"/>
    <lineage>
        <taxon>Eukaryota</taxon>
        <taxon>Metazoa</taxon>
        <taxon>Ecdysozoa</taxon>
        <taxon>Arthropoda</taxon>
        <taxon>Chelicerata</taxon>
        <taxon>Arachnida</taxon>
        <taxon>Acari</taxon>
        <taxon>Parasitiformes</taxon>
        <taxon>Ixodida</taxon>
        <taxon>Ixodoidea</taxon>
        <taxon>Ixodidae</taxon>
        <taxon>Ixodinae</taxon>
        <taxon>Ixodes</taxon>
    </lineage>
</organism>
<dbReference type="EMBL" id="ABJB010966268">
    <property type="status" value="NOT_ANNOTATED_CDS"/>
    <property type="molecule type" value="Genomic_DNA"/>
</dbReference>
<dbReference type="HOGENOM" id="CLU_1995128_0_0_1"/>